<evidence type="ECO:0000256" key="1">
    <source>
        <dbReference type="PROSITE-ProRule" id="PRU00175"/>
    </source>
</evidence>
<gene>
    <name evidence="4" type="ORF">FEM48_Zijuj03G0034400</name>
</gene>
<keyword evidence="2" id="KW-1133">Transmembrane helix</keyword>
<comment type="caution">
    <text evidence="4">The sequence shown here is derived from an EMBL/GenBank/DDBJ whole genome shotgun (WGS) entry which is preliminary data.</text>
</comment>
<feature type="domain" description="RING-type" evidence="3">
    <location>
        <begin position="106"/>
        <end position="146"/>
    </location>
</feature>
<protein>
    <recommendedName>
        <fullName evidence="3">RING-type domain-containing protein</fullName>
    </recommendedName>
</protein>
<dbReference type="GO" id="GO:0008270">
    <property type="term" value="F:zinc ion binding"/>
    <property type="evidence" value="ECO:0007669"/>
    <property type="project" value="UniProtKB-KW"/>
</dbReference>
<evidence type="ECO:0000256" key="2">
    <source>
        <dbReference type="SAM" id="Phobius"/>
    </source>
</evidence>
<dbReference type="PANTHER" id="PTHR46719">
    <property type="entry name" value="TRANSCRIPTION FACTOR C2H2 FAMILY-RELATED"/>
    <property type="match status" value="1"/>
</dbReference>
<dbReference type="InterPro" id="IPR013083">
    <property type="entry name" value="Znf_RING/FYVE/PHD"/>
</dbReference>
<keyword evidence="1" id="KW-0479">Metal-binding</keyword>
<evidence type="ECO:0000313" key="5">
    <source>
        <dbReference type="Proteomes" id="UP000813462"/>
    </source>
</evidence>
<dbReference type="Proteomes" id="UP000813462">
    <property type="component" value="Unassembled WGS sequence"/>
</dbReference>
<name>A0A978VMW9_ZIZJJ</name>
<evidence type="ECO:0000259" key="3">
    <source>
        <dbReference type="PROSITE" id="PS50089"/>
    </source>
</evidence>
<keyword evidence="2" id="KW-0812">Transmembrane</keyword>
<organism evidence="4 5">
    <name type="scientific">Ziziphus jujuba var. spinosa</name>
    <dbReference type="NCBI Taxonomy" id="714518"/>
    <lineage>
        <taxon>Eukaryota</taxon>
        <taxon>Viridiplantae</taxon>
        <taxon>Streptophyta</taxon>
        <taxon>Embryophyta</taxon>
        <taxon>Tracheophyta</taxon>
        <taxon>Spermatophyta</taxon>
        <taxon>Magnoliopsida</taxon>
        <taxon>eudicotyledons</taxon>
        <taxon>Gunneridae</taxon>
        <taxon>Pentapetalae</taxon>
        <taxon>rosids</taxon>
        <taxon>fabids</taxon>
        <taxon>Rosales</taxon>
        <taxon>Rhamnaceae</taxon>
        <taxon>Paliureae</taxon>
        <taxon>Ziziphus</taxon>
    </lineage>
</organism>
<dbReference type="Gene3D" id="3.30.40.10">
    <property type="entry name" value="Zinc/RING finger domain, C3HC4 (zinc finger)"/>
    <property type="match status" value="1"/>
</dbReference>
<dbReference type="AlphaFoldDB" id="A0A978VMW9"/>
<dbReference type="InterPro" id="IPR001841">
    <property type="entry name" value="Znf_RING"/>
</dbReference>
<evidence type="ECO:0000313" key="4">
    <source>
        <dbReference type="EMBL" id="KAH7536894.1"/>
    </source>
</evidence>
<accession>A0A978VMW9</accession>
<dbReference type="Pfam" id="PF13639">
    <property type="entry name" value="zf-RING_2"/>
    <property type="match status" value="1"/>
</dbReference>
<keyword evidence="1" id="KW-0863">Zinc-finger</keyword>
<keyword evidence="2" id="KW-0472">Membrane</keyword>
<feature type="transmembrane region" description="Helical" evidence="2">
    <location>
        <begin position="6"/>
        <end position="32"/>
    </location>
</feature>
<dbReference type="SUPFAM" id="SSF57850">
    <property type="entry name" value="RING/U-box"/>
    <property type="match status" value="1"/>
</dbReference>
<dbReference type="InterPro" id="IPR045899">
    <property type="entry name" value="ATL71-like"/>
</dbReference>
<keyword evidence="1" id="KW-0862">Zinc</keyword>
<sequence>MSHRNLGGYAYGIGVPIDVLLLILAVSLLNYLCKKKRLLPSESSQGTNNFLTIITIGGDSVGTRQREGIEEVALDGFPKIIYFDDKLNNIKGDDESSLASSCCYSICLMDYKEKDLLRLLPDCDHRFHLRCVDPWLRLNPMCPVCRNSPLPTPFAEVPVPLPKDGNVRIVLVPSKCQTNLGLNTTNIPVASKSTVVLPPNKKRILESLPLHYR</sequence>
<dbReference type="PROSITE" id="PS50089">
    <property type="entry name" value="ZF_RING_2"/>
    <property type="match status" value="1"/>
</dbReference>
<dbReference type="PANTHER" id="PTHR46719:SF20">
    <property type="entry name" value="RING-H2 FINGER PROTEIN ATL70-LIKE"/>
    <property type="match status" value="1"/>
</dbReference>
<proteinExistence type="predicted"/>
<reference evidence="4" key="1">
    <citation type="journal article" date="2021" name="Front. Plant Sci.">
        <title>Chromosome-Scale Genome Assembly for Chinese Sour Jujube and Insights Into Its Genome Evolution and Domestication Signature.</title>
        <authorList>
            <person name="Shen L.-Y."/>
            <person name="Luo H."/>
            <person name="Wang X.-L."/>
            <person name="Wang X.-M."/>
            <person name="Qiu X.-J."/>
            <person name="Liu H."/>
            <person name="Zhou S.-S."/>
            <person name="Jia K.-H."/>
            <person name="Nie S."/>
            <person name="Bao Y.-T."/>
            <person name="Zhang R.-G."/>
            <person name="Yun Q.-Z."/>
            <person name="Chai Y.-H."/>
            <person name="Lu J.-Y."/>
            <person name="Li Y."/>
            <person name="Zhao S.-W."/>
            <person name="Mao J.-F."/>
            <person name="Jia S.-G."/>
            <person name="Mao Y.-M."/>
        </authorList>
    </citation>
    <scope>NUCLEOTIDE SEQUENCE</scope>
    <source>
        <strain evidence="4">AT0</strain>
        <tissue evidence="4">Leaf</tissue>
    </source>
</reference>
<dbReference type="EMBL" id="JAEACU010000003">
    <property type="protein sequence ID" value="KAH7536894.1"/>
    <property type="molecule type" value="Genomic_DNA"/>
</dbReference>